<evidence type="ECO:0000256" key="5">
    <source>
        <dbReference type="ARBA" id="ARBA00022737"/>
    </source>
</evidence>
<dbReference type="PROSITE" id="PS50294">
    <property type="entry name" value="WD_REPEATS_REGION"/>
    <property type="match status" value="3"/>
</dbReference>
<evidence type="ECO:0000256" key="7">
    <source>
        <dbReference type="ARBA" id="ARBA00023128"/>
    </source>
</evidence>
<accession>A0AA36HEY2</accession>
<feature type="repeat" description="WD" evidence="8">
    <location>
        <begin position="1104"/>
        <end position="1144"/>
    </location>
</feature>
<dbReference type="PROSITE" id="PS00470">
    <property type="entry name" value="IDH_IMDH"/>
    <property type="match status" value="1"/>
</dbReference>
<dbReference type="GO" id="GO:0000287">
    <property type="term" value="F:magnesium ion binding"/>
    <property type="evidence" value="ECO:0007669"/>
    <property type="project" value="UniProtKB-UniRule"/>
</dbReference>
<dbReference type="Pfam" id="PF04326">
    <property type="entry name" value="SLFN_AlbA_2"/>
    <property type="match status" value="1"/>
</dbReference>
<dbReference type="SMART" id="SM00320">
    <property type="entry name" value="WD40"/>
    <property type="match status" value="6"/>
</dbReference>
<keyword evidence="6 9" id="KW-0809">Transit peptide</keyword>
<dbReference type="Gene3D" id="3.30.950.30">
    <property type="entry name" value="Schlafen, AAA domain"/>
    <property type="match status" value="1"/>
</dbReference>
<proteinExistence type="inferred from homology"/>
<feature type="compositionally biased region" description="Pro residues" evidence="10">
    <location>
        <begin position="632"/>
        <end position="645"/>
    </location>
</feature>
<dbReference type="InterPro" id="IPR015943">
    <property type="entry name" value="WD40/YVTN_repeat-like_dom_sf"/>
</dbReference>
<comment type="similarity">
    <text evidence="2 9">Belongs to the isocitrate and isopropylmalate dehydrogenases family.</text>
</comment>
<evidence type="ECO:0000256" key="10">
    <source>
        <dbReference type="SAM" id="MobiDB-lite"/>
    </source>
</evidence>
<dbReference type="Pfam" id="PF00400">
    <property type="entry name" value="WD40"/>
    <property type="match status" value="4"/>
</dbReference>
<keyword evidence="13" id="KW-1185">Reference proteome</keyword>
<dbReference type="SMART" id="SM01329">
    <property type="entry name" value="Iso_dh"/>
    <property type="match status" value="1"/>
</dbReference>
<keyword evidence="7 9" id="KW-0496">Mitochondrion</keyword>
<feature type="domain" description="Isopropylmalate dehydrogenase-like" evidence="11">
    <location>
        <begin position="90"/>
        <end position="413"/>
    </location>
</feature>
<dbReference type="PANTHER" id="PTHR14221">
    <property type="entry name" value="WD REPEAT DOMAIN 44"/>
    <property type="match status" value="1"/>
</dbReference>
<feature type="region of interest" description="Disordered" evidence="10">
    <location>
        <begin position="889"/>
        <end position="908"/>
    </location>
</feature>
<name>A0AA36HEY2_CYLNA</name>
<feature type="repeat" description="WD" evidence="8">
    <location>
        <begin position="1290"/>
        <end position="1310"/>
    </location>
</feature>
<dbReference type="FunFam" id="3.40.718.10:FF:000001">
    <property type="entry name" value="Isocitrate dehydrogenase [NAD] subunit, mitochondrial"/>
    <property type="match status" value="1"/>
</dbReference>
<feature type="repeat" description="WD" evidence="8">
    <location>
        <begin position="997"/>
        <end position="1028"/>
    </location>
</feature>
<evidence type="ECO:0000313" key="12">
    <source>
        <dbReference type="EMBL" id="CAJ0609131.1"/>
    </source>
</evidence>
<feature type="compositionally biased region" description="Pro residues" evidence="10">
    <location>
        <begin position="658"/>
        <end position="671"/>
    </location>
</feature>
<keyword evidence="5" id="KW-0677">Repeat</keyword>
<dbReference type="PANTHER" id="PTHR14221:SF0">
    <property type="entry name" value="WD REPEAT-CONTAINING PROTEIN 44"/>
    <property type="match status" value="1"/>
</dbReference>
<dbReference type="InterPro" id="IPR040324">
    <property type="entry name" value="WDR44/Dgr2"/>
</dbReference>
<sequence length="1652" mass="183128">MIFSSQELSPMEVGDPISFMKVLWICDLIIFGIPWAVDLELTLWLPPFNFTLCELSLQMDSGIALLFNLVTQDHHGDLPANDLCDCLNLKVTIIPGDGVGPELIYTVQDIVKNTGIPLDFEEIFLSEVHYSRSASIENAVKSISRNNNVALKGAIQESAVLHTEGELSGLNMRLRRALDLFANVVHIKSLEGIKTRHGKKLDFVIVREQTEGEYSSLEHELVPGVIECLKISTKEKCERIAKFAFDYATKHRRSKVTAVHKANIMKLGDGLFLKKCHDVASQYPRITFDSMIIDNTCMQLVSKPEQFDVMVMPNLYGNIIDNLAAGLVGGAGVVTGQSVGSDYVIFEPGSRHSFQEALGRSIANPTAMILCAANMLNHLHLHEHGDALRAAVEKVVRDGKVRTRDLGGVGELISFKIFRWVSFRDLLYVNQSIKWKSGLVDWASTVDIVQVVSAQMCEESDEFVDALESDQGLCTDNNDTVLELDTITEECGPTSEETFSPAYVNLSTECSSALRRDRLTALRSRMREEFGGKEMTSPCPLPLDCDSISIASETTSLHSWHRRVLAETHTVVVHPSDSLSTRAGPSLKDLSFLQKYPRPSTYREPNGSSWNNVAAIRATPIVTVKPNATSPVGPPPNHPPPPLPQPDSARYKRNDLRTPPPLPPRNSPLRPPLEASLSLRPTGTKEGDRTSSDTPLSTVRDIISRNGRQGHKKTNSLDRGLTLAKSMKAGPFPPPANKSNSLTRQEPDDDEEECARNTAAEGVILQITTKVIGDHSITCANGELEPIASESSSLSSPNSEVAAKILENKQEATMHCEDNVANGEDHAGEVEPEKSCDIYLPSTSALQISDVVSDEIPVYREIEVAATCSSMDPITRDVERRMSMKRECSHSEELASYSEDSRSKQFSGSRSSIDVAKTWARSYGSFATGLFRGAIQKVKTATDSSHSLKGDDSSDSEAEQSESGLQPSGHGTAIVRPRKAKKGPFDFEHLRVVQELNNEHTGAVWCIRFSVCGRLLATAGQDSIIRVWAARSHFKYFTQMRERYQHRTSDSSGSPSHEFQSAFRHMESFRPPSSSGETSHLDSDLSGEEQESTSLFSSKPFAVFKGHTADILDLSWSKNYFILSSGMDRTVKLWHLSRAECLCCFQHVDFVTCVAFLPKDDRYFLSGSLDGKLRMWHIPDKKVAVWNEVPVKFITALTFVKNGKFAVVGTYNGRCFFYSTDQLKYHTVVDVRSTRGRNAKGHKITGLAVHGDKLLVTSNDSRIRMYDVRDKALTCKFRGAQNERSQIRAAFSPDGRHIVCGSEDKFVYLWRTADLPSTLSVRKDRNAMWERVRAHTAPVSVAVFAPKPQVYLSMMAKMEDGSKEAAHVGHVIVSADLQGSIKIMGPAGSRESDVRTAIAPRTSDRRPTTRHDVGTVQVGLAMEHRRIRLGEQCMLDEDMQTEFKMHTKNSLFEIPPRCQAFHEGCLVRKMQPTSKTISAFLNTEGGTVYVGIDDQAVIRGIKLTAPMKDHFILSLNHSLSQFTPPVPHELVQVQFLEIDDSGSNENAEVAPSPAEMPTAYDASNGNEDNSEAEFQRLVNKEGPRAHLLGWSCLCDFVDLEAKLYLIVIKVHKSTNGTIYQNEEGLAYRRSNGANQMMTINDLMKKLVDGWIG</sequence>
<organism evidence="12 13">
    <name type="scientific">Cylicocyclus nassatus</name>
    <name type="common">Nematode worm</name>
    <dbReference type="NCBI Taxonomy" id="53992"/>
    <lineage>
        <taxon>Eukaryota</taxon>
        <taxon>Metazoa</taxon>
        <taxon>Ecdysozoa</taxon>
        <taxon>Nematoda</taxon>
        <taxon>Chromadorea</taxon>
        <taxon>Rhabditida</taxon>
        <taxon>Rhabditina</taxon>
        <taxon>Rhabditomorpha</taxon>
        <taxon>Strongyloidea</taxon>
        <taxon>Strongylidae</taxon>
        <taxon>Cylicocyclus</taxon>
    </lineage>
</organism>
<evidence type="ECO:0000256" key="4">
    <source>
        <dbReference type="ARBA" id="ARBA00022574"/>
    </source>
</evidence>
<feature type="repeat" description="WD" evidence="8">
    <location>
        <begin position="1144"/>
        <end position="1178"/>
    </location>
</feature>
<dbReference type="Gene3D" id="3.40.718.10">
    <property type="entry name" value="Isopropylmalate Dehydrogenase"/>
    <property type="match status" value="1"/>
</dbReference>
<dbReference type="InterPro" id="IPR019818">
    <property type="entry name" value="IsoCit/isopropylmalate_DH_CS"/>
</dbReference>
<dbReference type="InterPro" id="IPR007421">
    <property type="entry name" value="Schlafen_AlbA_2_dom"/>
</dbReference>
<dbReference type="NCBIfam" id="TIGR00175">
    <property type="entry name" value="mito_nad_idh"/>
    <property type="match status" value="1"/>
</dbReference>
<dbReference type="CDD" id="cd00200">
    <property type="entry name" value="WD40"/>
    <property type="match status" value="1"/>
</dbReference>
<dbReference type="InterPro" id="IPR001680">
    <property type="entry name" value="WD40_rpt"/>
</dbReference>
<reference evidence="12" key="1">
    <citation type="submission" date="2023-07" db="EMBL/GenBank/DDBJ databases">
        <authorList>
            <consortium name="CYATHOMIX"/>
        </authorList>
    </citation>
    <scope>NUCLEOTIDE SEQUENCE</scope>
    <source>
        <strain evidence="12">N/A</strain>
    </source>
</reference>
<dbReference type="SUPFAM" id="SSF50978">
    <property type="entry name" value="WD40 repeat-like"/>
    <property type="match status" value="1"/>
</dbReference>
<dbReference type="EMBL" id="CATQJL010000326">
    <property type="protein sequence ID" value="CAJ0609131.1"/>
    <property type="molecule type" value="Genomic_DNA"/>
</dbReference>
<feature type="region of interest" description="Disordered" evidence="10">
    <location>
        <begin position="942"/>
        <end position="977"/>
    </location>
</feature>
<evidence type="ECO:0000259" key="11">
    <source>
        <dbReference type="SMART" id="SM01329"/>
    </source>
</evidence>
<comment type="caution">
    <text evidence="12">The sequence shown here is derived from an EMBL/GenBank/DDBJ whole genome shotgun (WGS) entry which is preliminary data.</text>
</comment>
<dbReference type="InterPro" id="IPR024084">
    <property type="entry name" value="IsoPropMal-DH-like_dom"/>
</dbReference>
<feature type="region of interest" description="Disordered" evidence="10">
    <location>
        <begin position="625"/>
        <end position="755"/>
    </location>
</feature>
<comment type="subcellular location">
    <subcellularLocation>
        <location evidence="1 9">Mitochondrion</location>
    </subcellularLocation>
</comment>
<feature type="compositionally biased region" description="Basic and acidic residues" evidence="10">
    <location>
        <begin position="889"/>
        <end position="903"/>
    </location>
</feature>
<protein>
    <recommendedName>
        <fullName evidence="9">Isocitrate dehydrogenase [NAD] subunit, mitochondrial</fullName>
    </recommendedName>
</protein>
<dbReference type="GO" id="GO:0016616">
    <property type="term" value="F:oxidoreductase activity, acting on the CH-OH group of donors, NAD or NADP as acceptor"/>
    <property type="evidence" value="ECO:0007669"/>
    <property type="project" value="InterPro"/>
</dbReference>
<evidence type="ECO:0000256" key="8">
    <source>
        <dbReference type="PROSITE-ProRule" id="PRU00221"/>
    </source>
</evidence>
<dbReference type="Gene3D" id="2.130.10.10">
    <property type="entry name" value="YVTN repeat-like/Quinoprotein amine dehydrogenase"/>
    <property type="match status" value="1"/>
</dbReference>
<dbReference type="InterPro" id="IPR004434">
    <property type="entry name" value="Isocitrate_DH_NAD"/>
</dbReference>
<keyword evidence="3 9" id="KW-0816">Tricarboxylic acid cycle</keyword>
<dbReference type="Proteomes" id="UP001176961">
    <property type="component" value="Unassembled WGS sequence"/>
</dbReference>
<evidence type="ECO:0000256" key="1">
    <source>
        <dbReference type="ARBA" id="ARBA00004173"/>
    </source>
</evidence>
<dbReference type="GO" id="GO:0005739">
    <property type="term" value="C:mitochondrion"/>
    <property type="evidence" value="ECO:0007669"/>
    <property type="project" value="UniProtKB-SubCell"/>
</dbReference>
<evidence type="ECO:0000256" key="2">
    <source>
        <dbReference type="ARBA" id="ARBA00007769"/>
    </source>
</evidence>
<evidence type="ECO:0000256" key="6">
    <source>
        <dbReference type="ARBA" id="ARBA00022946"/>
    </source>
</evidence>
<evidence type="ECO:0000256" key="9">
    <source>
        <dbReference type="RuleBase" id="RU361266"/>
    </source>
</evidence>
<dbReference type="PROSITE" id="PS50082">
    <property type="entry name" value="WD_REPEATS_2"/>
    <property type="match status" value="4"/>
</dbReference>
<dbReference type="InterPro" id="IPR038461">
    <property type="entry name" value="Schlafen_AlbA_2_dom_sf"/>
</dbReference>
<gene>
    <name evidence="12" type="ORF">CYNAS_LOCUS21114</name>
</gene>
<dbReference type="SUPFAM" id="SSF53659">
    <property type="entry name" value="Isocitrate/Isopropylmalate dehydrogenase-like"/>
    <property type="match status" value="1"/>
</dbReference>
<keyword evidence="4 8" id="KW-0853">WD repeat</keyword>
<dbReference type="GO" id="GO:0051287">
    <property type="term" value="F:NAD binding"/>
    <property type="evidence" value="ECO:0007669"/>
    <property type="project" value="UniProtKB-UniRule"/>
</dbReference>
<evidence type="ECO:0000313" key="13">
    <source>
        <dbReference type="Proteomes" id="UP001176961"/>
    </source>
</evidence>
<dbReference type="InterPro" id="IPR036322">
    <property type="entry name" value="WD40_repeat_dom_sf"/>
</dbReference>
<dbReference type="Pfam" id="PF00180">
    <property type="entry name" value="Iso_dh"/>
    <property type="match status" value="1"/>
</dbReference>
<dbReference type="GO" id="GO:0006099">
    <property type="term" value="P:tricarboxylic acid cycle"/>
    <property type="evidence" value="ECO:0007669"/>
    <property type="project" value="UniProtKB-UniRule"/>
</dbReference>
<evidence type="ECO:0000256" key="3">
    <source>
        <dbReference type="ARBA" id="ARBA00022532"/>
    </source>
</evidence>